<comment type="subcellular location">
    <subcellularLocation>
        <location evidence="1">Membrane</location>
        <topology evidence="1">Multi-pass membrane protein</topology>
    </subcellularLocation>
</comment>
<sequence length="503" mass="52643">MTDHGVAVPERAGSGLEGPRAKEYAAVEPVPIEDRNIGPGDMFATWVGANANNGTWYVGGVVAAACFVPSLYVTALANPVAYIVMALVGLIGFRAGVSTMAITRFAFGIRGSLLPSLLNTTQFIGWTAVNTFIAAISVSFVLKELLGWPAYGEPGSDATMLAGIVVMSALHLVSIAAGHNSVKIVERVGVALVVLLAAWETAVVFQQVSLSQIVAWRPPPDKALPFGAAMDIMAAFSLGWVPAIAEFTRYCKTKTSATWVPMLGANVGLFWFALTGTVVTIGAAVATGSYDPNNSDPSAVVSKLGLGMVAFLVIIITSTTANAINLMAAGISLTNMTAKMKALPALWAVTAVAAAVTAVPLYTGGFLHAFILFLEYIGMVFGPVFAIVIADYYLVNRGRYDVAAIDRRDGRYWFCGGVNRRAAAVWAAGVTVFLLLREAPLCVETTGATFPAMALTGALYYLAAGGRQEHHPSAGEQVLDEQPGGEQEAEEGVGLGGGHHSGH</sequence>
<feature type="transmembrane region" description="Helical" evidence="9">
    <location>
        <begin position="345"/>
        <end position="363"/>
    </location>
</feature>
<feature type="transmembrane region" description="Helical" evidence="9">
    <location>
        <begin position="56"/>
        <end position="75"/>
    </location>
</feature>
<gene>
    <name evidence="10" type="ORF">Q4T40_00880</name>
</gene>
<evidence type="ECO:0000256" key="3">
    <source>
        <dbReference type="ARBA" id="ARBA00022448"/>
    </source>
</evidence>
<evidence type="ECO:0000256" key="1">
    <source>
        <dbReference type="ARBA" id="ARBA00004141"/>
    </source>
</evidence>
<reference evidence="10 11" key="1">
    <citation type="submission" date="2023-07" db="EMBL/GenBank/DDBJ databases">
        <title>The novel representative of Negativicutes class, Anaeroselena agilis gen. nov. sp. nov.</title>
        <authorList>
            <person name="Prokofeva M.I."/>
            <person name="Elcheninov A.G."/>
            <person name="Klyukina A."/>
            <person name="Kublanov I.V."/>
            <person name="Frolov E.N."/>
            <person name="Podosokorskaya O.A."/>
        </authorList>
    </citation>
    <scope>NUCLEOTIDE SEQUENCE [LARGE SCALE GENOMIC DNA]</scope>
    <source>
        <strain evidence="10 11">4137-cl</strain>
    </source>
</reference>
<keyword evidence="11" id="KW-1185">Reference proteome</keyword>
<dbReference type="InterPro" id="IPR026030">
    <property type="entry name" value="Pur-cyt_permease_Fcy2/21/22"/>
</dbReference>
<evidence type="ECO:0000256" key="4">
    <source>
        <dbReference type="ARBA" id="ARBA00022692"/>
    </source>
</evidence>
<dbReference type="PANTHER" id="PTHR30569:SF0">
    <property type="entry name" value="CYTOSINE PERMEASE"/>
    <property type="match status" value="1"/>
</dbReference>
<dbReference type="Gene3D" id="1.10.4160.10">
    <property type="entry name" value="Hydantoin permease"/>
    <property type="match status" value="1"/>
</dbReference>
<feature type="transmembrane region" description="Helical" evidence="9">
    <location>
        <begin position="189"/>
        <end position="208"/>
    </location>
</feature>
<evidence type="ECO:0000256" key="9">
    <source>
        <dbReference type="SAM" id="Phobius"/>
    </source>
</evidence>
<proteinExistence type="inferred from homology"/>
<name>A0ABU3NSK1_9FIRM</name>
<dbReference type="PANTHER" id="PTHR30569">
    <property type="entry name" value="CYTOSINE TRANSPORTER CODB"/>
    <property type="match status" value="1"/>
</dbReference>
<dbReference type="PIRSF" id="PIRSF002744">
    <property type="entry name" value="Pur-cyt_permease"/>
    <property type="match status" value="1"/>
</dbReference>
<dbReference type="RefSeq" id="WP_413778369.1">
    <property type="nucleotide sequence ID" value="NZ_JAUOZS010000001.1"/>
</dbReference>
<dbReference type="EMBL" id="JAUOZS010000001">
    <property type="protein sequence ID" value="MDT8899802.1"/>
    <property type="molecule type" value="Genomic_DNA"/>
</dbReference>
<keyword evidence="6 7" id="KW-0472">Membrane</keyword>
<feature type="transmembrane region" description="Helical" evidence="9">
    <location>
        <begin position="306"/>
        <end position="333"/>
    </location>
</feature>
<evidence type="ECO:0000256" key="7">
    <source>
        <dbReference type="PIRNR" id="PIRNR002744"/>
    </source>
</evidence>
<feature type="transmembrane region" description="Helical" evidence="9">
    <location>
        <begin position="81"/>
        <end position="102"/>
    </location>
</feature>
<feature type="transmembrane region" description="Helical" evidence="9">
    <location>
        <begin position="369"/>
        <end position="390"/>
    </location>
</feature>
<feature type="transmembrane region" description="Helical" evidence="9">
    <location>
        <begin position="228"/>
        <end position="247"/>
    </location>
</feature>
<evidence type="ECO:0000256" key="2">
    <source>
        <dbReference type="ARBA" id="ARBA00008974"/>
    </source>
</evidence>
<keyword evidence="4 9" id="KW-0812">Transmembrane</keyword>
<evidence type="ECO:0000313" key="10">
    <source>
        <dbReference type="EMBL" id="MDT8899802.1"/>
    </source>
</evidence>
<keyword evidence="3 7" id="KW-0813">Transport</keyword>
<feature type="transmembrane region" description="Helical" evidence="9">
    <location>
        <begin position="259"/>
        <end position="286"/>
    </location>
</feature>
<feature type="region of interest" description="Disordered" evidence="8">
    <location>
        <begin position="1"/>
        <end position="20"/>
    </location>
</feature>
<evidence type="ECO:0000256" key="8">
    <source>
        <dbReference type="SAM" id="MobiDB-lite"/>
    </source>
</evidence>
<keyword evidence="5 9" id="KW-1133">Transmembrane helix</keyword>
<accession>A0ABU3NSK1</accession>
<evidence type="ECO:0000256" key="6">
    <source>
        <dbReference type="ARBA" id="ARBA00023136"/>
    </source>
</evidence>
<feature type="compositionally biased region" description="Gly residues" evidence="8">
    <location>
        <begin position="493"/>
        <end position="503"/>
    </location>
</feature>
<comment type="similarity">
    <text evidence="2 7">Belongs to the purine-cytosine permease (2.A.39) family.</text>
</comment>
<organism evidence="10 11">
    <name type="scientific">Anaeroselena agilis</name>
    <dbReference type="NCBI Taxonomy" id="3063788"/>
    <lineage>
        <taxon>Bacteria</taxon>
        <taxon>Bacillati</taxon>
        <taxon>Bacillota</taxon>
        <taxon>Negativicutes</taxon>
        <taxon>Acetonemataceae</taxon>
        <taxon>Anaeroselena</taxon>
    </lineage>
</organism>
<protein>
    <submittedName>
        <fullName evidence="10">Cytosine permease</fullName>
    </submittedName>
</protein>
<dbReference type="Proteomes" id="UP001254848">
    <property type="component" value="Unassembled WGS sequence"/>
</dbReference>
<feature type="region of interest" description="Disordered" evidence="8">
    <location>
        <begin position="472"/>
        <end position="503"/>
    </location>
</feature>
<comment type="caution">
    <text evidence="10">The sequence shown here is derived from an EMBL/GenBank/DDBJ whole genome shotgun (WGS) entry which is preliminary data.</text>
</comment>
<feature type="transmembrane region" description="Helical" evidence="9">
    <location>
        <begin position="158"/>
        <end position="177"/>
    </location>
</feature>
<dbReference type="Pfam" id="PF02133">
    <property type="entry name" value="Transp_cyt_pur"/>
    <property type="match status" value="1"/>
</dbReference>
<feature type="transmembrane region" description="Helical" evidence="9">
    <location>
        <begin position="123"/>
        <end position="142"/>
    </location>
</feature>
<dbReference type="InterPro" id="IPR001248">
    <property type="entry name" value="Pur-cyt_permease"/>
</dbReference>
<evidence type="ECO:0000256" key="5">
    <source>
        <dbReference type="ARBA" id="ARBA00022989"/>
    </source>
</evidence>
<evidence type="ECO:0000313" key="11">
    <source>
        <dbReference type="Proteomes" id="UP001254848"/>
    </source>
</evidence>
<dbReference type="InterPro" id="IPR030191">
    <property type="entry name" value="CodB"/>
</dbReference>